<dbReference type="Gene3D" id="4.10.240.10">
    <property type="entry name" value="Zn(2)-C6 fungal-type DNA-binding domain"/>
    <property type="match status" value="1"/>
</dbReference>
<proteinExistence type="predicted"/>
<evidence type="ECO:0000313" key="9">
    <source>
        <dbReference type="EMBL" id="KIV96905.1"/>
    </source>
</evidence>
<evidence type="ECO:0000256" key="5">
    <source>
        <dbReference type="ARBA" id="ARBA00023163"/>
    </source>
</evidence>
<feature type="region of interest" description="Disordered" evidence="7">
    <location>
        <begin position="87"/>
        <end position="136"/>
    </location>
</feature>
<dbReference type="InterPro" id="IPR036864">
    <property type="entry name" value="Zn2-C6_fun-type_DNA-bd_sf"/>
</dbReference>
<evidence type="ECO:0000256" key="6">
    <source>
        <dbReference type="ARBA" id="ARBA00023242"/>
    </source>
</evidence>
<dbReference type="PANTHER" id="PTHR46910:SF3">
    <property type="entry name" value="HALOTOLERANCE PROTEIN 9-RELATED"/>
    <property type="match status" value="1"/>
</dbReference>
<keyword evidence="5" id="KW-0804">Transcription</keyword>
<accession>A0A0D1X526</accession>
<protein>
    <recommendedName>
        <fullName evidence="8">Zn(2)-C6 fungal-type domain-containing protein</fullName>
    </recommendedName>
</protein>
<dbReference type="CDD" id="cd12148">
    <property type="entry name" value="fungal_TF_MHR"/>
    <property type="match status" value="1"/>
</dbReference>
<evidence type="ECO:0000313" key="10">
    <source>
        <dbReference type="Proteomes" id="UP000054302"/>
    </source>
</evidence>
<dbReference type="PROSITE" id="PS50048">
    <property type="entry name" value="ZN2_CY6_FUNGAL_2"/>
    <property type="match status" value="1"/>
</dbReference>
<evidence type="ECO:0000256" key="2">
    <source>
        <dbReference type="ARBA" id="ARBA00022723"/>
    </source>
</evidence>
<dbReference type="GO" id="GO:0005634">
    <property type="term" value="C:nucleus"/>
    <property type="evidence" value="ECO:0007669"/>
    <property type="project" value="UniProtKB-SubCell"/>
</dbReference>
<feature type="compositionally biased region" description="Polar residues" evidence="7">
    <location>
        <begin position="115"/>
        <end position="132"/>
    </location>
</feature>
<gene>
    <name evidence="9" type="ORF">PV10_00718</name>
</gene>
<dbReference type="GeneID" id="27318563"/>
<dbReference type="InterPro" id="IPR050987">
    <property type="entry name" value="AtrR-like"/>
</dbReference>
<evidence type="ECO:0000256" key="1">
    <source>
        <dbReference type="ARBA" id="ARBA00004123"/>
    </source>
</evidence>
<evidence type="ECO:0000256" key="3">
    <source>
        <dbReference type="ARBA" id="ARBA00023015"/>
    </source>
</evidence>
<dbReference type="STRING" id="212818.A0A0D1X526"/>
<dbReference type="InterPro" id="IPR007219">
    <property type="entry name" value="XnlR_reg_dom"/>
</dbReference>
<keyword evidence="3" id="KW-0805">Transcription regulation</keyword>
<comment type="subcellular location">
    <subcellularLocation>
        <location evidence="1">Nucleus</location>
    </subcellularLocation>
</comment>
<keyword evidence="6" id="KW-0539">Nucleus</keyword>
<dbReference type="PANTHER" id="PTHR46910">
    <property type="entry name" value="TRANSCRIPTION FACTOR PDR1"/>
    <property type="match status" value="1"/>
</dbReference>
<evidence type="ECO:0000256" key="4">
    <source>
        <dbReference type="ARBA" id="ARBA00023125"/>
    </source>
</evidence>
<dbReference type="SUPFAM" id="SSF57701">
    <property type="entry name" value="Zn2/Cys6 DNA-binding domain"/>
    <property type="match status" value="1"/>
</dbReference>
<dbReference type="HOGENOM" id="CLU_023583_0_0_1"/>
<dbReference type="SMART" id="SM00066">
    <property type="entry name" value="GAL4"/>
    <property type="match status" value="1"/>
</dbReference>
<dbReference type="OrthoDB" id="10001928at2759"/>
<dbReference type="CDD" id="cd00067">
    <property type="entry name" value="GAL4"/>
    <property type="match status" value="1"/>
</dbReference>
<dbReference type="OMA" id="FQSALMH"/>
<dbReference type="RefSeq" id="XP_016228479.1">
    <property type="nucleotide sequence ID" value="XM_016364830.1"/>
</dbReference>
<dbReference type="SMART" id="SM00906">
    <property type="entry name" value="Fungal_trans"/>
    <property type="match status" value="1"/>
</dbReference>
<dbReference type="PROSITE" id="PS00463">
    <property type="entry name" value="ZN2_CY6_FUNGAL_1"/>
    <property type="match status" value="1"/>
</dbReference>
<organism evidence="9 10">
    <name type="scientific">Exophiala mesophila</name>
    <name type="common">Black yeast-like fungus</name>
    <dbReference type="NCBI Taxonomy" id="212818"/>
    <lineage>
        <taxon>Eukaryota</taxon>
        <taxon>Fungi</taxon>
        <taxon>Dikarya</taxon>
        <taxon>Ascomycota</taxon>
        <taxon>Pezizomycotina</taxon>
        <taxon>Eurotiomycetes</taxon>
        <taxon>Chaetothyriomycetidae</taxon>
        <taxon>Chaetothyriales</taxon>
        <taxon>Herpotrichiellaceae</taxon>
        <taxon>Exophiala</taxon>
    </lineage>
</organism>
<feature type="domain" description="Zn(2)-C6 fungal-type" evidence="8">
    <location>
        <begin position="14"/>
        <end position="44"/>
    </location>
</feature>
<name>A0A0D1X526_EXOME</name>
<evidence type="ECO:0000256" key="7">
    <source>
        <dbReference type="SAM" id="MobiDB-lite"/>
    </source>
</evidence>
<dbReference type="Pfam" id="PF04082">
    <property type="entry name" value="Fungal_trans"/>
    <property type="match status" value="1"/>
</dbReference>
<dbReference type="VEuPathDB" id="FungiDB:PV10_00718"/>
<dbReference type="AlphaFoldDB" id="A0A0D1X526"/>
<dbReference type="EMBL" id="KN847520">
    <property type="protein sequence ID" value="KIV96905.1"/>
    <property type="molecule type" value="Genomic_DNA"/>
</dbReference>
<dbReference type="GO" id="GO:0008270">
    <property type="term" value="F:zinc ion binding"/>
    <property type="evidence" value="ECO:0007669"/>
    <property type="project" value="InterPro"/>
</dbReference>
<evidence type="ECO:0000259" key="8">
    <source>
        <dbReference type="PROSITE" id="PS50048"/>
    </source>
</evidence>
<keyword evidence="2" id="KW-0479">Metal-binding</keyword>
<dbReference type="GO" id="GO:0003677">
    <property type="term" value="F:DNA binding"/>
    <property type="evidence" value="ECO:0007669"/>
    <property type="project" value="UniProtKB-KW"/>
</dbReference>
<keyword evidence="10" id="KW-1185">Reference proteome</keyword>
<sequence length="731" mass="81542">MATINTQVSRTGQACDRCRNKKIKCDGAIPSCASCIAACVQCEVSATLRRKAKIRGFGSDRDDALVQTLQAENADLRKKLEAECQTSQSLREELDRVSQQASTRPRKLHRPMHPATSQQATSPSHPTSSDAGASQPERSIHVVKHMGRMVHDGMGVGRFAGSTTGVHFVLRVEDACVQALGYTNHFPESSFRLHLLPIHKLTCKASTRGPQDIASINQAEPSDTRQFRQNFTHPLDYYIHQIDSFIERWECFCPVLVRKDIVQDVANFLHPNQGLSFAPGDESKLSAMIALTMILSINQLGHPHPDHDLQRLVTLAHGELHDVVARGDLKALQALILCAFHAQLTGQSLQLLQLNALMVRTAQSIGLHRHDRRFKFKSAMVEHRRRIWWWIYAFDKITSVTNGLPELVKEADIDNDMPVDCNLDDLNAEFLSHPLPGETTPVFLFNQYVLLCKKLSAILSQLYTTTQRRGGAEKITRLDRDLRVWNHSFNALPHVAPFELAEVSPHAYEEDGNEGLSLMNHWIQLLANIAMVQIHRPALTFDLNTPEFNNGLKTCVKSSSAILNLLENTTSAWWLRSICPSSPALVFQSALMHIYFHCNSSIIIAIGSGSRSTSISTIAKAVQLLRCYLPEDPNIQEAGCSEFCQQPIVQAMETLTSLQHILSHDFVPQMETAAQEGLAPPDQPLANVPAGLQNGALDHVEAWNSNALEYLNNFDTIDWMWPGVEQFPTVP</sequence>
<dbReference type="Pfam" id="PF00172">
    <property type="entry name" value="Zn_clus"/>
    <property type="match status" value="1"/>
</dbReference>
<dbReference type="GO" id="GO:0000981">
    <property type="term" value="F:DNA-binding transcription factor activity, RNA polymerase II-specific"/>
    <property type="evidence" value="ECO:0007669"/>
    <property type="project" value="InterPro"/>
</dbReference>
<dbReference type="InterPro" id="IPR001138">
    <property type="entry name" value="Zn2Cys6_DnaBD"/>
</dbReference>
<dbReference type="GO" id="GO:0006351">
    <property type="term" value="P:DNA-templated transcription"/>
    <property type="evidence" value="ECO:0007669"/>
    <property type="project" value="InterPro"/>
</dbReference>
<keyword evidence="4" id="KW-0238">DNA-binding</keyword>
<reference evidence="9 10" key="1">
    <citation type="submission" date="2015-01" db="EMBL/GenBank/DDBJ databases">
        <title>The Genome Sequence of Exophiala mesophila CBS40295.</title>
        <authorList>
            <consortium name="The Broad Institute Genomics Platform"/>
            <person name="Cuomo C."/>
            <person name="de Hoog S."/>
            <person name="Gorbushina A."/>
            <person name="Stielow B."/>
            <person name="Teixiera M."/>
            <person name="Abouelleil A."/>
            <person name="Chapman S.B."/>
            <person name="Priest M."/>
            <person name="Young S.K."/>
            <person name="Wortman J."/>
            <person name="Nusbaum C."/>
            <person name="Birren B."/>
        </authorList>
    </citation>
    <scope>NUCLEOTIDE SEQUENCE [LARGE SCALE GENOMIC DNA]</scope>
    <source>
        <strain evidence="9 10">CBS 40295</strain>
    </source>
</reference>
<dbReference type="Proteomes" id="UP000054302">
    <property type="component" value="Unassembled WGS sequence"/>
</dbReference>